<name>A0A1U7N5G1_9CYAN</name>
<dbReference type="Proteomes" id="UP000186657">
    <property type="component" value="Unassembled WGS sequence"/>
</dbReference>
<dbReference type="RefSeq" id="WP_075902104.1">
    <property type="nucleotide sequence ID" value="NZ_MKZS01000001.1"/>
</dbReference>
<reference evidence="1 2" key="1">
    <citation type="submission" date="2016-10" db="EMBL/GenBank/DDBJ databases">
        <title>Comparative genomics uncovers the prolific and rare metabolic potential of the cyanobacterial genus Moorea.</title>
        <authorList>
            <person name="Leao T."/>
            <person name="Castelao G."/>
            <person name="Korobeynikov A."/>
            <person name="Monroe E.A."/>
            <person name="Podell S."/>
            <person name="Glukhov E."/>
            <person name="Allen E."/>
            <person name="Gerwick W.H."/>
            <person name="Gerwick L."/>
        </authorList>
    </citation>
    <scope>NUCLEOTIDE SEQUENCE [LARGE SCALE GENOMIC DNA]</scope>
    <source>
        <strain evidence="1 2">PNG5-198</strain>
    </source>
</reference>
<evidence type="ECO:0000313" key="2">
    <source>
        <dbReference type="Proteomes" id="UP000186657"/>
    </source>
</evidence>
<dbReference type="AlphaFoldDB" id="A0A1U7N5G1"/>
<sequence>MISDPILLVFPYFLDSKPEVFFTEDLQDLDQTLARLQSNPPENVEEILINWFKARLTIRDKLIEFEEIYRAELGKVPPTEPIHPDRLENWFQELREQVKDKLNSNSKGNGEQGTGNRK</sequence>
<accession>A0A1U7N5G1</accession>
<protein>
    <submittedName>
        <fullName evidence="1">Uncharacterized protein</fullName>
    </submittedName>
</protein>
<evidence type="ECO:0000313" key="1">
    <source>
        <dbReference type="EMBL" id="OLT61193.1"/>
    </source>
</evidence>
<comment type="caution">
    <text evidence="1">The sequence shown here is derived from an EMBL/GenBank/DDBJ whole genome shotgun (WGS) entry which is preliminary data.</text>
</comment>
<keyword evidence="2" id="KW-1185">Reference proteome</keyword>
<proteinExistence type="predicted"/>
<gene>
    <name evidence="1" type="ORF">BJP37_21410</name>
</gene>
<organism evidence="1 2">
    <name type="scientific">Moorena bouillonii PNG</name>
    <dbReference type="NCBI Taxonomy" id="568701"/>
    <lineage>
        <taxon>Bacteria</taxon>
        <taxon>Bacillati</taxon>
        <taxon>Cyanobacteriota</taxon>
        <taxon>Cyanophyceae</taxon>
        <taxon>Coleofasciculales</taxon>
        <taxon>Coleofasciculaceae</taxon>
        <taxon>Moorena</taxon>
    </lineage>
</organism>
<dbReference type="EMBL" id="MKZS01000001">
    <property type="protein sequence ID" value="OLT61193.1"/>
    <property type="molecule type" value="Genomic_DNA"/>
</dbReference>